<reference evidence="2" key="2">
    <citation type="submission" date="2014-07" db="EMBL/GenBank/DDBJ databases">
        <authorList>
            <person name="Hull J."/>
        </authorList>
    </citation>
    <scope>NUCLEOTIDE SEQUENCE</scope>
</reference>
<organism evidence="2">
    <name type="scientific">Lygus hesperus</name>
    <name type="common">Western plant bug</name>
    <dbReference type="NCBI Taxonomy" id="30085"/>
    <lineage>
        <taxon>Eukaryota</taxon>
        <taxon>Metazoa</taxon>
        <taxon>Ecdysozoa</taxon>
        <taxon>Arthropoda</taxon>
        <taxon>Hexapoda</taxon>
        <taxon>Insecta</taxon>
        <taxon>Pterygota</taxon>
        <taxon>Neoptera</taxon>
        <taxon>Paraneoptera</taxon>
        <taxon>Hemiptera</taxon>
        <taxon>Heteroptera</taxon>
        <taxon>Panheteroptera</taxon>
        <taxon>Cimicomorpha</taxon>
        <taxon>Miridae</taxon>
        <taxon>Mirini</taxon>
        <taxon>Lygus</taxon>
    </lineage>
</organism>
<reference evidence="2" key="1">
    <citation type="journal article" date="2014" name="PLoS ONE">
        <title>Transcriptome-Based Identification of ABC Transporters in the Western Tarnished Plant Bug Lygus hesperus.</title>
        <authorList>
            <person name="Hull J.J."/>
            <person name="Chaney K."/>
            <person name="Geib S.M."/>
            <person name="Fabrick J.A."/>
            <person name="Brent C.S."/>
            <person name="Walsh D."/>
            <person name="Lavine L.C."/>
        </authorList>
    </citation>
    <scope>NUCLEOTIDE SEQUENCE</scope>
</reference>
<feature type="compositionally biased region" description="Acidic residues" evidence="1">
    <location>
        <begin position="113"/>
        <end position="127"/>
    </location>
</feature>
<protein>
    <submittedName>
        <fullName evidence="2">Uncharacterized protein</fullName>
    </submittedName>
</protein>
<dbReference type="EMBL" id="GBHO01002600">
    <property type="protein sequence ID" value="JAG41004.1"/>
    <property type="molecule type" value="Transcribed_RNA"/>
</dbReference>
<dbReference type="AlphaFoldDB" id="A0A0A9Z9A8"/>
<sequence>MGVHTYYNNIRIYCNCVYHSQQDVDMTDSITAVIIPETATNDAVNTTNTNTSANDTSTSTTVTNNVKDTALVTRQSPEIQCNKEDGKQGVNTVKDAANEDSIRVALVKKRETDEDDIGMSESDEEYGETGTLKPDVKVSESTSEIKLLVRS</sequence>
<feature type="region of interest" description="Disordered" evidence="1">
    <location>
        <begin position="112"/>
        <end position="137"/>
    </location>
</feature>
<gene>
    <name evidence="2" type="ORF">CM83_100817</name>
</gene>
<accession>A0A0A9Z9A8</accession>
<evidence type="ECO:0000256" key="1">
    <source>
        <dbReference type="SAM" id="MobiDB-lite"/>
    </source>
</evidence>
<evidence type="ECO:0000313" key="2">
    <source>
        <dbReference type="EMBL" id="JAG41004.1"/>
    </source>
</evidence>
<proteinExistence type="predicted"/>
<name>A0A0A9Z9A8_LYGHE</name>